<dbReference type="PATRIC" id="fig|1423813.3.peg.2386"/>
<sequence>MTMTPQTGKLLMLFVNLVFLIWAYRILMSQYKDESQYQGSMGMLYKYFREMQDAVNRTGEGNRQLMKMGLNFIGVPLAYTLFSNWIEQRSLTSSLWSIFGNLLILILFGLLFIFSYRMIRLNEFYPDRWGQKRSWFKKLGRNAGELVASKNIFSDWEQTVATLANEADEHPYGASHDWKIKQQIQQLTSAGLTQRTEIAQVIDLQQHLSSPVEYSQEERMMLALYFNQVDEMIDVMAEMYDAKSDEEKHQEYLSSKHTQQVTFILIAVCVLLPSFL</sequence>
<dbReference type="STRING" id="1423813.FC26_GL002339"/>
<protein>
    <submittedName>
        <fullName evidence="2">Uncharacterized protein</fullName>
    </submittedName>
</protein>
<organism evidence="2 3">
    <name type="scientific">Paucilactobacillus vaccinostercus DSM 20634</name>
    <dbReference type="NCBI Taxonomy" id="1423813"/>
    <lineage>
        <taxon>Bacteria</taxon>
        <taxon>Bacillati</taxon>
        <taxon>Bacillota</taxon>
        <taxon>Bacilli</taxon>
        <taxon>Lactobacillales</taxon>
        <taxon>Lactobacillaceae</taxon>
        <taxon>Paucilactobacillus</taxon>
    </lineage>
</organism>
<proteinExistence type="predicted"/>
<dbReference type="RefSeq" id="WP_057779607.1">
    <property type="nucleotide sequence ID" value="NZ_AYYY01000043.1"/>
</dbReference>
<name>A0A0R2A1S2_9LACO</name>
<reference evidence="2 3" key="1">
    <citation type="journal article" date="2015" name="Genome Announc.">
        <title>Expanding the biotechnology potential of lactobacilli through comparative genomics of 213 strains and associated genera.</title>
        <authorList>
            <person name="Sun Z."/>
            <person name="Harris H.M."/>
            <person name="McCann A."/>
            <person name="Guo C."/>
            <person name="Argimon S."/>
            <person name="Zhang W."/>
            <person name="Yang X."/>
            <person name="Jeffery I.B."/>
            <person name="Cooney J.C."/>
            <person name="Kagawa T.F."/>
            <person name="Liu W."/>
            <person name="Song Y."/>
            <person name="Salvetti E."/>
            <person name="Wrobel A."/>
            <person name="Rasinkangas P."/>
            <person name="Parkhill J."/>
            <person name="Rea M.C."/>
            <person name="O'Sullivan O."/>
            <person name="Ritari J."/>
            <person name="Douillard F.P."/>
            <person name="Paul Ross R."/>
            <person name="Yang R."/>
            <person name="Briner A.E."/>
            <person name="Felis G.E."/>
            <person name="de Vos W.M."/>
            <person name="Barrangou R."/>
            <person name="Klaenhammer T.R."/>
            <person name="Caufield P.W."/>
            <person name="Cui Y."/>
            <person name="Zhang H."/>
            <person name="O'Toole P.W."/>
        </authorList>
    </citation>
    <scope>NUCLEOTIDE SEQUENCE [LARGE SCALE GENOMIC DNA]</scope>
    <source>
        <strain evidence="2 3">DSM 20634</strain>
    </source>
</reference>
<evidence type="ECO:0000256" key="1">
    <source>
        <dbReference type="SAM" id="Phobius"/>
    </source>
</evidence>
<keyword evidence="1" id="KW-0472">Membrane</keyword>
<dbReference type="EMBL" id="AYYY01000043">
    <property type="protein sequence ID" value="KRM61121.1"/>
    <property type="molecule type" value="Genomic_DNA"/>
</dbReference>
<keyword evidence="1" id="KW-0812">Transmembrane</keyword>
<feature type="transmembrane region" description="Helical" evidence="1">
    <location>
        <begin position="98"/>
        <end position="119"/>
    </location>
</feature>
<dbReference type="AlphaFoldDB" id="A0A0R2A1S2"/>
<accession>A0A0R2A1S2</accession>
<keyword evidence="1" id="KW-1133">Transmembrane helix</keyword>
<feature type="transmembrane region" description="Helical" evidence="1">
    <location>
        <begin position="68"/>
        <end position="86"/>
    </location>
</feature>
<keyword evidence="3" id="KW-1185">Reference proteome</keyword>
<dbReference type="OrthoDB" id="10009246at2"/>
<feature type="transmembrane region" description="Helical" evidence="1">
    <location>
        <begin position="6"/>
        <end position="27"/>
    </location>
</feature>
<dbReference type="Proteomes" id="UP000051733">
    <property type="component" value="Unassembled WGS sequence"/>
</dbReference>
<gene>
    <name evidence="2" type="ORF">FC26_GL002339</name>
</gene>
<comment type="caution">
    <text evidence="2">The sequence shown here is derived from an EMBL/GenBank/DDBJ whole genome shotgun (WGS) entry which is preliminary data.</text>
</comment>
<evidence type="ECO:0000313" key="2">
    <source>
        <dbReference type="EMBL" id="KRM61121.1"/>
    </source>
</evidence>
<evidence type="ECO:0000313" key="3">
    <source>
        <dbReference type="Proteomes" id="UP000051733"/>
    </source>
</evidence>